<comment type="caution">
    <text evidence="2">The sequence shown here is derived from an EMBL/GenBank/DDBJ whole genome shotgun (WGS) entry which is preliminary data.</text>
</comment>
<feature type="region of interest" description="Disordered" evidence="1">
    <location>
        <begin position="66"/>
        <end position="91"/>
    </location>
</feature>
<dbReference type="AlphaFoldDB" id="A0A9Q3E136"/>
<dbReference type="EMBL" id="AVOT02022395">
    <property type="protein sequence ID" value="MBW0511818.1"/>
    <property type="molecule type" value="Genomic_DNA"/>
</dbReference>
<evidence type="ECO:0000313" key="2">
    <source>
        <dbReference type="EMBL" id="MBW0511818.1"/>
    </source>
</evidence>
<sequence>MSHRPWEPWALFGLNQMRLKEAKEAHLSQFWPPISSFPKMTKRTLGPKLAKNHILAIFNPWPLATTSSRPESFPLHSGEDSPSPIYSVPRI</sequence>
<keyword evidence="3" id="KW-1185">Reference proteome</keyword>
<evidence type="ECO:0000313" key="3">
    <source>
        <dbReference type="Proteomes" id="UP000765509"/>
    </source>
</evidence>
<dbReference type="Proteomes" id="UP000765509">
    <property type="component" value="Unassembled WGS sequence"/>
</dbReference>
<gene>
    <name evidence="2" type="ORF">O181_051533</name>
</gene>
<protein>
    <submittedName>
        <fullName evidence="2">Uncharacterized protein</fullName>
    </submittedName>
</protein>
<evidence type="ECO:0000256" key="1">
    <source>
        <dbReference type="SAM" id="MobiDB-lite"/>
    </source>
</evidence>
<proteinExistence type="predicted"/>
<organism evidence="2 3">
    <name type="scientific">Austropuccinia psidii MF-1</name>
    <dbReference type="NCBI Taxonomy" id="1389203"/>
    <lineage>
        <taxon>Eukaryota</taxon>
        <taxon>Fungi</taxon>
        <taxon>Dikarya</taxon>
        <taxon>Basidiomycota</taxon>
        <taxon>Pucciniomycotina</taxon>
        <taxon>Pucciniomycetes</taxon>
        <taxon>Pucciniales</taxon>
        <taxon>Sphaerophragmiaceae</taxon>
        <taxon>Austropuccinia</taxon>
    </lineage>
</organism>
<accession>A0A9Q3E136</accession>
<reference evidence="2" key="1">
    <citation type="submission" date="2021-03" db="EMBL/GenBank/DDBJ databases">
        <title>Draft genome sequence of rust myrtle Austropuccinia psidii MF-1, a brazilian biotype.</title>
        <authorList>
            <person name="Quecine M.C."/>
            <person name="Pachon D.M.R."/>
            <person name="Bonatelli M.L."/>
            <person name="Correr F.H."/>
            <person name="Franceschini L.M."/>
            <person name="Leite T.F."/>
            <person name="Margarido G.R.A."/>
            <person name="Almeida C.A."/>
            <person name="Ferrarezi J.A."/>
            <person name="Labate C.A."/>
        </authorList>
    </citation>
    <scope>NUCLEOTIDE SEQUENCE</scope>
    <source>
        <strain evidence="2">MF-1</strain>
    </source>
</reference>
<name>A0A9Q3E136_9BASI</name>